<keyword evidence="1 4" id="KW-0812">Transmembrane</keyword>
<organism evidence="5 6">
    <name type="scientific">Cannabis sativa</name>
    <name type="common">Hemp</name>
    <name type="synonym">Marijuana</name>
    <dbReference type="NCBI Taxonomy" id="3483"/>
    <lineage>
        <taxon>Eukaryota</taxon>
        <taxon>Viridiplantae</taxon>
        <taxon>Streptophyta</taxon>
        <taxon>Embryophyta</taxon>
        <taxon>Tracheophyta</taxon>
        <taxon>Spermatophyta</taxon>
        <taxon>Magnoliopsida</taxon>
        <taxon>eudicotyledons</taxon>
        <taxon>Gunneridae</taxon>
        <taxon>Pentapetalae</taxon>
        <taxon>rosids</taxon>
        <taxon>fabids</taxon>
        <taxon>Rosales</taxon>
        <taxon>Cannabaceae</taxon>
        <taxon>Cannabis</taxon>
    </lineage>
</organism>
<keyword evidence="6" id="KW-1185">Reference proteome</keyword>
<sequence>MENVTIMKTAGIVKIAGQVACVGGVMTLTLYKGPHLNPLLHHHPIEYHHPQHEHKPHSSSNKRWLIGCSLFLLGTFAWSFFLVLQAQILKSYSDGLRLTSLLCLLSTGQCFVFAIALERNPSEWKLGGILLVVSLYAVLWGKSKDQTLQNQSNSDNKAEAHIPALEEAEVKKNHYEDDIPV</sequence>
<evidence type="ECO:0000256" key="4">
    <source>
        <dbReference type="SAM" id="Phobius"/>
    </source>
</evidence>
<proteinExistence type="predicted"/>
<name>A0A7J6I9M6_CANSA</name>
<dbReference type="GO" id="GO:0022857">
    <property type="term" value="F:transmembrane transporter activity"/>
    <property type="evidence" value="ECO:0007669"/>
    <property type="project" value="InterPro"/>
</dbReference>
<protein>
    <recommendedName>
        <fullName evidence="7">WAT1-related protein</fullName>
    </recommendedName>
</protein>
<keyword evidence="2 4" id="KW-1133">Transmembrane helix</keyword>
<accession>A0A7J6I9M6</accession>
<feature type="transmembrane region" description="Helical" evidence="4">
    <location>
        <begin position="96"/>
        <end position="117"/>
    </location>
</feature>
<dbReference type="EMBL" id="JAATIQ010000003">
    <property type="protein sequence ID" value="KAF4403771.1"/>
    <property type="molecule type" value="Genomic_DNA"/>
</dbReference>
<dbReference type="InterPro" id="IPR030184">
    <property type="entry name" value="WAT1-related"/>
</dbReference>
<dbReference type="Proteomes" id="UP000583929">
    <property type="component" value="Unassembled WGS sequence"/>
</dbReference>
<feature type="transmembrane region" description="Helical" evidence="4">
    <location>
        <begin position="123"/>
        <end position="141"/>
    </location>
</feature>
<feature type="transmembrane region" description="Helical" evidence="4">
    <location>
        <begin position="64"/>
        <end position="84"/>
    </location>
</feature>
<evidence type="ECO:0000313" key="6">
    <source>
        <dbReference type="Proteomes" id="UP000583929"/>
    </source>
</evidence>
<keyword evidence="3 4" id="KW-0472">Membrane</keyword>
<comment type="caution">
    <text evidence="5">The sequence shown here is derived from an EMBL/GenBank/DDBJ whole genome shotgun (WGS) entry which is preliminary data.</text>
</comment>
<evidence type="ECO:0008006" key="7">
    <source>
        <dbReference type="Google" id="ProtNLM"/>
    </source>
</evidence>
<dbReference type="GO" id="GO:0016020">
    <property type="term" value="C:membrane"/>
    <property type="evidence" value="ECO:0007669"/>
    <property type="project" value="InterPro"/>
</dbReference>
<dbReference type="PANTHER" id="PTHR31218">
    <property type="entry name" value="WAT1-RELATED PROTEIN"/>
    <property type="match status" value="1"/>
</dbReference>
<dbReference type="AlphaFoldDB" id="A0A7J6I9M6"/>
<evidence type="ECO:0000256" key="2">
    <source>
        <dbReference type="ARBA" id="ARBA00022989"/>
    </source>
</evidence>
<gene>
    <name evidence="5" type="ORF">G4B88_002624</name>
</gene>
<evidence type="ECO:0000313" key="5">
    <source>
        <dbReference type="EMBL" id="KAF4403771.1"/>
    </source>
</evidence>
<evidence type="ECO:0000256" key="3">
    <source>
        <dbReference type="ARBA" id="ARBA00023136"/>
    </source>
</evidence>
<evidence type="ECO:0000256" key="1">
    <source>
        <dbReference type="ARBA" id="ARBA00022692"/>
    </source>
</evidence>
<reference evidence="5 6" key="1">
    <citation type="journal article" date="2020" name="bioRxiv">
        <title>Sequence and annotation of 42 cannabis genomes reveals extensive copy number variation in cannabinoid synthesis and pathogen resistance genes.</title>
        <authorList>
            <person name="Mckernan K.J."/>
            <person name="Helbert Y."/>
            <person name="Kane L.T."/>
            <person name="Ebling H."/>
            <person name="Zhang L."/>
            <person name="Liu B."/>
            <person name="Eaton Z."/>
            <person name="Mclaughlin S."/>
            <person name="Kingan S."/>
            <person name="Baybayan P."/>
            <person name="Concepcion G."/>
            <person name="Jordan M."/>
            <person name="Riva A."/>
            <person name="Barbazuk W."/>
            <person name="Harkins T."/>
        </authorList>
    </citation>
    <scope>NUCLEOTIDE SEQUENCE [LARGE SCALE GENOMIC DNA]</scope>
    <source>
        <strain evidence="6">cv. Jamaican Lion 4</strain>
        <tissue evidence="5">Leaf</tissue>
    </source>
</reference>